<evidence type="ECO:0000256" key="3">
    <source>
        <dbReference type="SAM" id="SignalP"/>
    </source>
</evidence>
<reference evidence="5" key="1">
    <citation type="submission" date="2022-10" db="EMBL/GenBank/DDBJ databases">
        <authorList>
            <person name="Byrne P K."/>
        </authorList>
    </citation>
    <scope>NUCLEOTIDE SEQUENCE</scope>
    <source>
        <strain evidence="5">CBS7001</strain>
    </source>
</reference>
<feature type="domain" description="PPIase cyclophilin-type" evidence="4">
    <location>
        <begin position="70"/>
        <end position="213"/>
    </location>
</feature>
<keyword evidence="2" id="KW-1133">Transmembrane helix</keyword>
<dbReference type="InterPro" id="IPR029000">
    <property type="entry name" value="Cyclophilin-like_dom_sf"/>
</dbReference>
<dbReference type="GO" id="GO:0003755">
    <property type="term" value="F:peptidyl-prolyl cis-trans isomerase activity"/>
    <property type="evidence" value="ECO:0007669"/>
    <property type="project" value="UniProtKB-EC"/>
</dbReference>
<comment type="catalytic activity">
    <reaction evidence="1">
        <text>[protein]-peptidylproline (omega=180) = [protein]-peptidylproline (omega=0)</text>
        <dbReference type="Rhea" id="RHEA:16237"/>
        <dbReference type="Rhea" id="RHEA-COMP:10747"/>
        <dbReference type="Rhea" id="RHEA-COMP:10748"/>
        <dbReference type="ChEBI" id="CHEBI:83833"/>
        <dbReference type="ChEBI" id="CHEBI:83834"/>
        <dbReference type="EC" id="5.2.1.8"/>
    </reaction>
</comment>
<dbReference type="AlphaFoldDB" id="A0AA35J8A2"/>
<keyword evidence="2" id="KW-0812">Transmembrane</keyword>
<proteinExistence type="predicted"/>
<name>A0AA35J8A2_SACUV</name>
<evidence type="ECO:0000313" key="6">
    <source>
        <dbReference type="Proteomes" id="UP001162090"/>
    </source>
</evidence>
<organism evidence="5 6">
    <name type="scientific">Saccharomyces uvarum</name>
    <name type="common">Yeast</name>
    <name type="synonym">Saccharomyces bayanus var. uvarum</name>
    <dbReference type="NCBI Taxonomy" id="230603"/>
    <lineage>
        <taxon>Eukaryota</taxon>
        <taxon>Fungi</taxon>
        <taxon>Dikarya</taxon>
        <taxon>Ascomycota</taxon>
        <taxon>Saccharomycotina</taxon>
        <taxon>Saccharomycetes</taxon>
        <taxon>Saccharomycetales</taxon>
        <taxon>Saccharomycetaceae</taxon>
        <taxon>Saccharomyces</taxon>
    </lineage>
</organism>
<feature type="transmembrane region" description="Helical" evidence="2">
    <location>
        <begin position="270"/>
        <end position="287"/>
    </location>
</feature>
<keyword evidence="2" id="KW-0472">Membrane</keyword>
<protein>
    <recommendedName>
        <fullName evidence="4">PPIase cyclophilin-type domain-containing protein</fullName>
    </recommendedName>
</protein>
<dbReference type="PROSITE" id="PS50072">
    <property type="entry name" value="CSA_PPIASE_2"/>
    <property type="match status" value="1"/>
</dbReference>
<feature type="signal peptide" evidence="3">
    <location>
        <begin position="1"/>
        <end position="19"/>
    </location>
</feature>
<evidence type="ECO:0000256" key="1">
    <source>
        <dbReference type="ARBA" id="ARBA00000971"/>
    </source>
</evidence>
<evidence type="ECO:0000256" key="2">
    <source>
        <dbReference type="SAM" id="Phobius"/>
    </source>
</evidence>
<dbReference type="GO" id="GO:0016018">
    <property type="term" value="F:cyclosporin A binding"/>
    <property type="evidence" value="ECO:0007669"/>
    <property type="project" value="TreeGrafter"/>
</dbReference>
<dbReference type="PANTHER" id="PTHR11071">
    <property type="entry name" value="PEPTIDYL-PROLYL CIS-TRANS ISOMERASE"/>
    <property type="match status" value="1"/>
</dbReference>
<dbReference type="Gene3D" id="2.40.100.10">
    <property type="entry name" value="Cyclophilin-like"/>
    <property type="match status" value="1"/>
</dbReference>
<evidence type="ECO:0000259" key="4">
    <source>
        <dbReference type="PROSITE" id="PS50072"/>
    </source>
</evidence>
<dbReference type="SUPFAM" id="SSF50891">
    <property type="entry name" value="Cyclophilin-like"/>
    <property type="match status" value="1"/>
</dbReference>
<dbReference type="GO" id="GO:0000324">
    <property type="term" value="C:fungal-type vacuole"/>
    <property type="evidence" value="ECO:0007669"/>
    <property type="project" value="TreeGrafter"/>
</dbReference>
<accession>A0AA35J8A2</accession>
<feature type="chain" id="PRO_5041403570" description="PPIase cyclophilin-type domain-containing protein" evidence="3">
    <location>
        <begin position="20"/>
        <end position="307"/>
    </location>
</feature>
<dbReference type="GO" id="GO:0006457">
    <property type="term" value="P:protein folding"/>
    <property type="evidence" value="ECO:0007669"/>
    <property type="project" value="TreeGrafter"/>
</dbReference>
<dbReference type="InterPro" id="IPR002130">
    <property type="entry name" value="Cyclophilin-type_PPIase_dom"/>
</dbReference>
<dbReference type="PANTHER" id="PTHR11071:SF568">
    <property type="entry name" value="PEPTIDYL-PROLYL CIS-TRANS ISOMERASE CPR4-RELATED"/>
    <property type="match status" value="1"/>
</dbReference>
<keyword evidence="3" id="KW-0732">Signal</keyword>
<sequence length="307" mass="34399">MKLIFLYICMALTVAYTMASPLPVDNKRVSSDSLDLTKKYAPEPPTTHNVVLGIMFTDPDDDSSMESHTIGIDLYGTMVPRTALNFHQYADTKGNLHPSENQSKRDLDKILPNGAIESVYFSPHPVEETLGLASLFQENFGLTNDRPGRVSMANDDAGSKFMIWTSGMSYEGDNVVFGQITSGLRGLMDKVANVKTDENGKPDQPITIVYTSVSETNLPNPKKAHEQYLQKLQDYQNGDLNKGVSLKAYLYHDNERDLEDIQYNQLHHPLPRIALGILALMACYVVAKYRKRIFSRSSSKIISIRED</sequence>
<gene>
    <name evidence="5" type="primary">SUVC14G3440</name>
    <name evidence="5" type="ORF">SUVC_14G3440</name>
</gene>
<evidence type="ECO:0000313" key="5">
    <source>
        <dbReference type="EMBL" id="CAI4050664.1"/>
    </source>
</evidence>
<dbReference type="Proteomes" id="UP001162090">
    <property type="component" value="Chromosome 14"/>
</dbReference>
<dbReference type="Pfam" id="PF00160">
    <property type="entry name" value="Pro_isomerase"/>
    <property type="match status" value="1"/>
</dbReference>
<dbReference type="EMBL" id="OX365925">
    <property type="protein sequence ID" value="CAI4050664.1"/>
    <property type="molecule type" value="Genomic_DNA"/>
</dbReference>
<dbReference type="GO" id="GO:0005783">
    <property type="term" value="C:endoplasmic reticulum"/>
    <property type="evidence" value="ECO:0007669"/>
    <property type="project" value="TreeGrafter"/>
</dbReference>